<dbReference type="PANTHER" id="PTHR11010:SF96">
    <property type="entry name" value="LYSOSOMAL PRO-X CARBOXYPEPTIDASE-LIKE ISOFORM X1"/>
    <property type="match status" value="1"/>
</dbReference>
<dbReference type="Proteomes" id="UP000594263">
    <property type="component" value="Unplaced"/>
</dbReference>
<evidence type="ECO:0000256" key="6">
    <source>
        <dbReference type="SAM" id="SignalP"/>
    </source>
</evidence>
<keyword evidence="2" id="KW-0645">Protease</keyword>
<dbReference type="EnsemblPlants" id="Kaladp0836s0001.1.v1.1">
    <property type="protein sequence ID" value="Kaladp0836s0001.1.v1.1"/>
    <property type="gene ID" value="Kaladp0836s0001.v1.1"/>
</dbReference>
<dbReference type="PANTHER" id="PTHR11010">
    <property type="entry name" value="PROTEASE S28 PRO-X CARBOXYPEPTIDASE-RELATED"/>
    <property type="match status" value="1"/>
</dbReference>
<evidence type="ECO:0000313" key="7">
    <source>
        <dbReference type="EnsemblPlants" id="Kaladp0836s0001.1.v1.1"/>
    </source>
</evidence>
<reference evidence="7" key="1">
    <citation type="submission" date="2021-01" db="UniProtKB">
        <authorList>
            <consortium name="EnsemblPlants"/>
        </authorList>
    </citation>
    <scope>IDENTIFICATION</scope>
</reference>
<dbReference type="Pfam" id="PF05577">
    <property type="entry name" value="Peptidase_S28"/>
    <property type="match status" value="1"/>
</dbReference>
<dbReference type="Gene3D" id="3.40.50.1820">
    <property type="entry name" value="alpha/beta hydrolase"/>
    <property type="match status" value="1"/>
</dbReference>
<evidence type="ECO:0000313" key="8">
    <source>
        <dbReference type="Proteomes" id="UP000594263"/>
    </source>
</evidence>
<name>A0A7N0VIL8_KALFE</name>
<dbReference type="GO" id="GO:0008239">
    <property type="term" value="F:dipeptidyl-peptidase activity"/>
    <property type="evidence" value="ECO:0007669"/>
    <property type="project" value="TreeGrafter"/>
</dbReference>
<dbReference type="InterPro" id="IPR008758">
    <property type="entry name" value="Peptidase_S28"/>
</dbReference>
<sequence>MVAAAHFFSSVAAAAVLLSFFSWSGSVASLPIRLKKEAAHSTDQEDLCVHKWYTQPVDHFNYGEDSYVEFQHKYAMVDKYWGGPSSPIFAYLEGEDAMSPDVCSETSLVDAYASRFRPLFIFIEHRYYGDSVPFGSRDAAFSNTSTLGFFGAAQAVQDAAELILSLRQNLSAHYSPVIVAGGSYAGSKNPILIIKLNPPA</sequence>
<keyword evidence="8" id="KW-1185">Reference proteome</keyword>
<dbReference type="SUPFAM" id="SSF53474">
    <property type="entry name" value="alpha/beta-Hydrolases"/>
    <property type="match status" value="1"/>
</dbReference>
<dbReference type="GO" id="GO:0006508">
    <property type="term" value="P:proteolysis"/>
    <property type="evidence" value="ECO:0007669"/>
    <property type="project" value="UniProtKB-KW"/>
</dbReference>
<dbReference type="Gramene" id="Kaladp0836s0001.1.v1.1">
    <property type="protein sequence ID" value="Kaladp0836s0001.1.v1.1"/>
    <property type="gene ID" value="Kaladp0836s0001.v1.1"/>
</dbReference>
<evidence type="ECO:0000256" key="5">
    <source>
        <dbReference type="ARBA" id="ARBA00023180"/>
    </source>
</evidence>
<organism evidence="7 8">
    <name type="scientific">Kalanchoe fedtschenkoi</name>
    <name type="common">Lavender scallops</name>
    <name type="synonym">South American air plant</name>
    <dbReference type="NCBI Taxonomy" id="63787"/>
    <lineage>
        <taxon>Eukaryota</taxon>
        <taxon>Viridiplantae</taxon>
        <taxon>Streptophyta</taxon>
        <taxon>Embryophyta</taxon>
        <taxon>Tracheophyta</taxon>
        <taxon>Spermatophyta</taxon>
        <taxon>Magnoliopsida</taxon>
        <taxon>eudicotyledons</taxon>
        <taxon>Gunneridae</taxon>
        <taxon>Pentapetalae</taxon>
        <taxon>Saxifragales</taxon>
        <taxon>Crassulaceae</taxon>
        <taxon>Kalanchoe</taxon>
    </lineage>
</organism>
<dbReference type="GO" id="GO:0070008">
    <property type="term" value="F:serine-type exopeptidase activity"/>
    <property type="evidence" value="ECO:0007669"/>
    <property type="project" value="InterPro"/>
</dbReference>
<comment type="similarity">
    <text evidence="1">Belongs to the peptidase S28 family.</text>
</comment>
<dbReference type="InterPro" id="IPR029058">
    <property type="entry name" value="AB_hydrolase_fold"/>
</dbReference>
<evidence type="ECO:0008006" key="9">
    <source>
        <dbReference type="Google" id="ProtNLM"/>
    </source>
</evidence>
<evidence type="ECO:0000256" key="4">
    <source>
        <dbReference type="ARBA" id="ARBA00022801"/>
    </source>
</evidence>
<evidence type="ECO:0000256" key="2">
    <source>
        <dbReference type="ARBA" id="ARBA00022670"/>
    </source>
</evidence>
<keyword evidence="4" id="KW-0378">Hydrolase</keyword>
<feature type="chain" id="PRO_5029468701" description="Serine carboxypeptidase S28 family protein" evidence="6">
    <location>
        <begin position="30"/>
        <end position="200"/>
    </location>
</feature>
<protein>
    <recommendedName>
        <fullName evidence="9">Serine carboxypeptidase S28 family protein</fullName>
    </recommendedName>
</protein>
<proteinExistence type="inferred from homology"/>
<keyword evidence="5" id="KW-0325">Glycoprotein</keyword>
<evidence type="ECO:0000256" key="3">
    <source>
        <dbReference type="ARBA" id="ARBA00022729"/>
    </source>
</evidence>
<dbReference type="AlphaFoldDB" id="A0A7N0VIL8"/>
<evidence type="ECO:0000256" key="1">
    <source>
        <dbReference type="ARBA" id="ARBA00011079"/>
    </source>
</evidence>
<dbReference type="OMA" id="QDIENCA"/>
<keyword evidence="3 6" id="KW-0732">Signal</keyword>
<feature type="signal peptide" evidence="6">
    <location>
        <begin position="1"/>
        <end position="29"/>
    </location>
</feature>
<accession>A0A7N0VIL8</accession>